<organism evidence="2 3">
    <name type="scientific">Myripristis murdjan</name>
    <name type="common">pinecone soldierfish</name>
    <dbReference type="NCBI Taxonomy" id="586833"/>
    <lineage>
        <taxon>Eukaryota</taxon>
        <taxon>Metazoa</taxon>
        <taxon>Chordata</taxon>
        <taxon>Craniata</taxon>
        <taxon>Vertebrata</taxon>
        <taxon>Euteleostomi</taxon>
        <taxon>Actinopterygii</taxon>
        <taxon>Neopterygii</taxon>
        <taxon>Teleostei</taxon>
        <taxon>Neoteleostei</taxon>
        <taxon>Acanthomorphata</taxon>
        <taxon>Holocentriformes</taxon>
        <taxon>Holocentridae</taxon>
        <taxon>Myripristis</taxon>
    </lineage>
</organism>
<feature type="coiled-coil region" evidence="1">
    <location>
        <begin position="98"/>
        <end position="163"/>
    </location>
</feature>
<keyword evidence="1" id="KW-0175">Coiled coil</keyword>
<dbReference type="GO" id="GO:0000776">
    <property type="term" value="C:kinetochore"/>
    <property type="evidence" value="ECO:0007669"/>
    <property type="project" value="InterPro"/>
</dbReference>
<dbReference type="InterPro" id="IPR029092">
    <property type="entry name" value="Zwint-1"/>
</dbReference>
<dbReference type="Proteomes" id="UP000472263">
    <property type="component" value="Chromosome 8"/>
</dbReference>
<reference evidence="2" key="2">
    <citation type="submission" date="2025-08" db="UniProtKB">
        <authorList>
            <consortium name="Ensembl"/>
        </authorList>
    </citation>
    <scope>IDENTIFICATION</scope>
</reference>
<dbReference type="GeneTree" id="ENSGT00770000121664"/>
<protein>
    <submittedName>
        <fullName evidence="2">Uncharacterized LOC115364432</fullName>
    </submittedName>
</protein>
<dbReference type="AlphaFoldDB" id="A0A667WMM2"/>
<name>A0A667WMM2_9TELE</name>
<dbReference type="Ensembl" id="ENSMMDT00005003193.1">
    <property type="protein sequence ID" value="ENSMMDP00005003127.1"/>
    <property type="gene ID" value="ENSMMDG00005001749.1"/>
</dbReference>
<reference evidence="2" key="1">
    <citation type="submission" date="2019-06" db="EMBL/GenBank/DDBJ databases">
        <authorList>
            <consortium name="Wellcome Sanger Institute Data Sharing"/>
        </authorList>
    </citation>
    <scope>NUCLEOTIDE SEQUENCE [LARGE SCALE GENOMIC DNA]</scope>
</reference>
<gene>
    <name evidence="2" type="primary">si:dkey-225f5.4</name>
</gene>
<keyword evidence="3" id="KW-1185">Reference proteome</keyword>
<accession>A0A667WMM2</accession>
<dbReference type="InParanoid" id="A0A667WMM2"/>
<evidence type="ECO:0000313" key="3">
    <source>
        <dbReference type="Proteomes" id="UP000472263"/>
    </source>
</evidence>
<dbReference type="Pfam" id="PF15556">
    <property type="entry name" value="Zwint"/>
    <property type="match status" value="1"/>
</dbReference>
<evidence type="ECO:0000256" key="1">
    <source>
        <dbReference type="SAM" id="Coils"/>
    </source>
</evidence>
<proteinExistence type="predicted"/>
<reference evidence="2" key="3">
    <citation type="submission" date="2025-09" db="UniProtKB">
        <authorList>
            <consortium name="Ensembl"/>
        </authorList>
    </citation>
    <scope>IDENTIFICATION</scope>
</reference>
<evidence type="ECO:0000313" key="2">
    <source>
        <dbReference type="Ensembl" id="ENSMMDP00005003127.1"/>
    </source>
</evidence>
<dbReference type="PANTHER" id="PTHR31504">
    <property type="entry name" value="ZW10 INTERACTOR ZWINT"/>
    <property type="match status" value="1"/>
</dbReference>
<dbReference type="PANTHER" id="PTHR31504:SF1">
    <property type="entry name" value="ZW10 INTERACTOR"/>
    <property type="match status" value="1"/>
</dbReference>
<sequence length="361" mass="40547">MAVAQQVLERCDPALLELYGDSEQADCVEAARMVPYLMDSRRIHKVLWRQLSVLDSMTAVLAELDSARQLLTKPCPPNPDSAARSRWKALKAESRSGVEQTEALLTALQARMEQINTRRHTLTQLIQQLQKKKEQSEQLEESLQKAHNALRVSKGQLAQLRAESDAVLGRLGNWQLLKDDLQDYVSNVQDASQIKVVSVSQSELCVELRPRPHGNLSSSELQPLKLSISYDHNDRFRLQVNQETSGMLEECVRGRLSELSAALLEVMQRYSSQGDMLAEIQALHSSFAIDWRPAQRQLVYLKSAAVVCFLQVEEGYPGSGRAKLTAVHRDTQPVDTATLQPHQENPSLTDWLVFLCSSPLI</sequence>